<reference evidence="3" key="1">
    <citation type="submission" date="2017-01" db="EMBL/GenBank/DDBJ databases">
        <title>Comparative genomics of anhydrobiosis in the tardigrade Hypsibius dujardini.</title>
        <authorList>
            <person name="Yoshida Y."/>
            <person name="Koutsovoulos G."/>
            <person name="Laetsch D."/>
            <person name="Stevens L."/>
            <person name="Kumar S."/>
            <person name="Horikawa D."/>
            <person name="Ishino K."/>
            <person name="Komine S."/>
            <person name="Tomita M."/>
            <person name="Blaxter M."/>
            <person name="Arakawa K."/>
        </authorList>
    </citation>
    <scope>NUCLEOTIDE SEQUENCE [LARGE SCALE GENOMIC DNA]</scope>
    <source>
        <strain evidence="3">Z151</strain>
    </source>
</reference>
<evidence type="ECO:0000256" key="1">
    <source>
        <dbReference type="SAM" id="MobiDB-lite"/>
    </source>
</evidence>
<dbReference type="AlphaFoldDB" id="A0A1W0X6N7"/>
<dbReference type="Proteomes" id="UP000192578">
    <property type="component" value="Unassembled WGS sequence"/>
</dbReference>
<sequence length="461" mass="52551">MGVAIFAPSYNLVHGCALEAIRRQAVRSLAAYSTTTSTTLQPHSKAVTVFDQTFWSRPECPKRFIARLWRGRITSVIIIIRYGDRPIQMRKQIDSILATLYSTVQTRLPPMPICLLFHGNAAVGHREKARLKSMFKTYLTHQTAIPRIVFSEHLLQIRHTYSQCLRNDKVATIIDWIMERGAGRDVWKGFRPERPSVEPTAQAESFSRGSFATRQRTRRSLSEPRIIPTASPEFLGAVCKAARRPVNLSMENAFLQAALRQVTEGDRHWHYDCWTYERAAYLHSVFAGLVRHRERLYHELRHRMRGLRSERALKPTAKRPELFMTHFTWVGQVYNRRVTHVMMGCEIGGIATEQIVRLTEPVDFEELRILRAFVLNFYARRGSSGRRAAHGAGDEGLNLHRSVSVREARGGEDEIVPAQSSGVFPFRLNHSLQTVYSQDVGGLRMAEESASLTSREAGPSR</sequence>
<evidence type="ECO:0000313" key="2">
    <source>
        <dbReference type="EMBL" id="OQV23185.1"/>
    </source>
</evidence>
<dbReference type="EMBL" id="MTYJ01000013">
    <property type="protein sequence ID" value="OQV23185.1"/>
    <property type="molecule type" value="Genomic_DNA"/>
</dbReference>
<evidence type="ECO:0000313" key="3">
    <source>
        <dbReference type="Proteomes" id="UP000192578"/>
    </source>
</evidence>
<comment type="caution">
    <text evidence="2">The sequence shown here is derived from an EMBL/GenBank/DDBJ whole genome shotgun (WGS) entry which is preliminary data.</text>
</comment>
<keyword evidence="3" id="KW-1185">Reference proteome</keyword>
<name>A0A1W0X6N7_HYPEX</name>
<feature type="region of interest" description="Disordered" evidence="1">
    <location>
        <begin position="190"/>
        <end position="223"/>
    </location>
</feature>
<organism evidence="2 3">
    <name type="scientific">Hypsibius exemplaris</name>
    <name type="common">Freshwater tardigrade</name>
    <dbReference type="NCBI Taxonomy" id="2072580"/>
    <lineage>
        <taxon>Eukaryota</taxon>
        <taxon>Metazoa</taxon>
        <taxon>Ecdysozoa</taxon>
        <taxon>Tardigrada</taxon>
        <taxon>Eutardigrada</taxon>
        <taxon>Parachela</taxon>
        <taxon>Hypsibioidea</taxon>
        <taxon>Hypsibiidae</taxon>
        <taxon>Hypsibius</taxon>
    </lineage>
</organism>
<accession>A0A1W0X6N7</accession>
<gene>
    <name evidence="2" type="ORF">BV898_02918</name>
</gene>
<dbReference type="OrthoDB" id="10494593at2759"/>
<proteinExistence type="predicted"/>
<protein>
    <submittedName>
        <fullName evidence="2">Uncharacterized protein</fullName>
    </submittedName>
</protein>
<feature type="compositionally biased region" description="Polar residues" evidence="1">
    <location>
        <begin position="202"/>
        <end position="214"/>
    </location>
</feature>